<keyword evidence="2" id="KW-1185">Reference proteome</keyword>
<reference evidence="1 2" key="1">
    <citation type="journal article" date="2019" name="Genome Biol. Evol.">
        <title>Insights into the evolution of the New World diploid cottons (Gossypium, subgenus Houzingenia) based on genome sequencing.</title>
        <authorList>
            <person name="Grover C.E."/>
            <person name="Arick M.A. 2nd"/>
            <person name="Thrash A."/>
            <person name="Conover J.L."/>
            <person name="Sanders W.S."/>
            <person name="Peterson D.G."/>
            <person name="Frelichowski J.E."/>
            <person name="Scheffler J.A."/>
            <person name="Scheffler B.E."/>
            <person name="Wendel J.F."/>
        </authorList>
    </citation>
    <scope>NUCLEOTIDE SEQUENCE [LARGE SCALE GENOMIC DNA]</scope>
    <source>
        <strain evidence="1">1</strain>
        <tissue evidence="1">Leaf</tissue>
    </source>
</reference>
<proteinExistence type="predicted"/>
<evidence type="ECO:0000313" key="1">
    <source>
        <dbReference type="EMBL" id="MBA0868989.1"/>
    </source>
</evidence>
<dbReference type="OrthoDB" id="10450548at2759"/>
<dbReference type="AlphaFoldDB" id="A0A7J9MEY8"/>
<accession>A0A7J9MEY8</accession>
<evidence type="ECO:0000313" key="2">
    <source>
        <dbReference type="Proteomes" id="UP000593576"/>
    </source>
</evidence>
<dbReference type="Proteomes" id="UP000593576">
    <property type="component" value="Unassembled WGS sequence"/>
</dbReference>
<name>A0A7J9MEY8_GOSSC</name>
<organism evidence="1 2">
    <name type="scientific">Gossypium schwendimanii</name>
    <name type="common">Cotton</name>
    <dbReference type="NCBI Taxonomy" id="34291"/>
    <lineage>
        <taxon>Eukaryota</taxon>
        <taxon>Viridiplantae</taxon>
        <taxon>Streptophyta</taxon>
        <taxon>Embryophyta</taxon>
        <taxon>Tracheophyta</taxon>
        <taxon>Spermatophyta</taxon>
        <taxon>Magnoliopsida</taxon>
        <taxon>eudicotyledons</taxon>
        <taxon>Gunneridae</taxon>
        <taxon>Pentapetalae</taxon>
        <taxon>rosids</taxon>
        <taxon>malvids</taxon>
        <taxon>Malvales</taxon>
        <taxon>Malvaceae</taxon>
        <taxon>Malvoideae</taxon>
        <taxon>Gossypium</taxon>
    </lineage>
</organism>
<dbReference type="EMBL" id="JABFAF010000010">
    <property type="protein sequence ID" value="MBA0868989.1"/>
    <property type="molecule type" value="Genomic_DNA"/>
</dbReference>
<feature type="non-terminal residue" evidence="1">
    <location>
        <position position="36"/>
    </location>
</feature>
<gene>
    <name evidence="1" type="ORF">Goshw_021670</name>
</gene>
<protein>
    <submittedName>
        <fullName evidence="1">Uncharacterized protein</fullName>
    </submittedName>
</protein>
<comment type="caution">
    <text evidence="1">The sequence shown here is derived from an EMBL/GenBank/DDBJ whole genome shotgun (WGS) entry which is preliminary data.</text>
</comment>
<sequence>MLPMTGCSQVGLLKSTLLHPIIRLATGFIRYIKPQL</sequence>